<dbReference type="RefSeq" id="WP_134835093.1">
    <property type="nucleotide sequence ID" value="NZ_SATR01000009.1"/>
</dbReference>
<evidence type="ECO:0000313" key="2">
    <source>
        <dbReference type="EMBL" id="TFH92167.1"/>
    </source>
</evidence>
<evidence type="ECO:0000313" key="3">
    <source>
        <dbReference type="Proteomes" id="UP000297753"/>
    </source>
</evidence>
<sequence length="305" mass="35190">MTNDKPKNMMEVAKEDFQAYLERTSRESNKSNSQGSLTSPRHPETKSNKAAPIAINPDTNSFKALFSPKTEALLNNFSNEQKLIIGKVWRDLLDLFGKGKLRQEFGDEPGSRFMLFATSLNSESYLRLIKNLTERLNDDKDWPPSLEKFNQLKDLPSEIEVQDARRRLLVEDIKLADCNRVEAYIKKHKKTHLRALSERNLEIEFKRLYNNSFREVLYDIDIAKDKQKEEVAKIVTQEARTAYDEKRDSYKLSTDNLNTMGPVGARLTRILTSINMLEPETSEELTRKEQAQLAAQIISSVEKDE</sequence>
<organism evidence="2 3">
    <name type="scientific">Vibrio ouci</name>
    <dbReference type="NCBI Taxonomy" id="2499078"/>
    <lineage>
        <taxon>Bacteria</taxon>
        <taxon>Pseudomonadati</taxon>
        <taxon>Pseudomonadota</taxon>
        <taxon>Gammaproteobacteria</taxon>
        <taxon>Vibrionales</taxon>
        <taxon>Vibrionaceae</taxon>
        <taxon>Vibrio</taxon>
    </lineage>
</organism>
<feature type="region of interest" description="Disordered" evidence="1">
    <location>
        <begin position="1"/>
        <end position="55"/>
    </location>
</feature>
<name>A0A4Y8WH01_9VIBR</name>
<feature type="compositionally biased region" description="Polar residues" evidence="1">
    <location>
        <begin position="30"/>
        <end position="39"/>
    </location>
</feature>
<accession>A0A4Y8WH01</accession>
<dbReference type="AlphaFoldDB" id="A0A4Y8WH01"/>
<proteinExistence type="predicted"/>
<gene>
    <name evidence="2" type="ORF">ELS82_08350</name>
</gene>
<dbReference type="Proteomes" id="UP000297753">
    <property type="component" value="Unassembled WGS sequence"/>
</dbReference>
<comment type="caution">
    <text evidence="2">The sequence shown here is derived from an EMBL/GenBank/DDBJ whole genome shotgun (WGS) entry which is preliminary data.</text>
</comment>
<protein>
    <submittedName>
        <fullName evidence="2">Uncharacterized protein</fullName>
    </submittedName>
</protein>
<reference evidence="2 3" key="1">
    <citation type="submission" date="2019-01" db="EMBL/GenBank/DDBJ databases">
        <title>Vibrio BEI176 sp. nov, a marine bacterium isolated from China: eastern marignal seas.</title>
        <authorList>
            <person name="Li B."/>
        </authorList>
    </citation>
    <scope>NUCLEOTIDE SEQUENCE [LARGE SCALE GENOMIC DNA]</scope>
    <source>
        <strain evidence="2 3">BEI176</strain>
    </source>
</reference>
<keyword evidence="3" id="KW-1185">Reference proteome</keyword>
<feature type="compositionally biased region" description="Basic and acidic residues" evidence="1">
    <location>
        <begin position="1"/>
        <end position="29"/>
    </location>
</feature>
<dbReference type="EMBL" id="SATR01000009">
    <property type="protein sequence ID" value="TFH92167.1"/>
    <property type="molecule type" value="Genomic_DNA"/>
</dbReference>
<dbReference type="OrthoDB" id="5853527at2"/>
<evidence type="ECO:0000256" key="1">
    <source>
        <dbReference type="SAM" id="MobiDB-lite"/>
    </source>
</evidence>